<dbReference type="Proteomes" id="UP000014018">
    <property type="component" value="Unassembled WGS sequence"/>
</dbReference>
<comment type="caution">
    <text evidence="1">The sequence shown here is derived from an EMBL/GenBank/DDBJ whole genome shotgun (WGS) entry which is preliminary data.</text>
</comment>
<organism evidence="1 2">
    <name type="scientific">Bacillus cereus VD133</name>
    <dbReference type="NCBI Taxonomy" id="1053233"/>
    <lineage>
        <taxon>Bacteria</taxon>
        <taxon>Bacillati</taxon>
        <taxon>Bacillota</taxon>
        <taxon>Bacilli</taxon>
        <taxon>Bacillales</taxon>
        <taxon>Bacillaceae</taxon>
        <taxon>Bacillus</taxon>
        <taxon>Bacillus cereus group</taxon>
    </lineage>
</organism>
<gene>
    <name evidence="1" type="ORF">IIU_02688</name>
</gene>
<dbReference type="AlphaFoldDB" id="A0A9W5PS23"/>
<sequence length="78" mass="9123">MEYHVPEVNKDRHVHISIANYEIKNPTSFDIRSLKGKGESHLTLALVFDSNDYSPDKFTQFFNAFNKFIDEFNAKNQL</sequence>
<dbReference type="EMBL" id="AHFB01000051">
    <property type="protein sequence ID" value="EOO33948.1"/>
    <property type="molecule type" value="Genomic_DNA"/>
</dbReference>
<protein>
    <submittedName>
        <fullName evidence="1">Uncharacterized protein</fullName>
    </submittedName>
</protein>
<evidence type="ECO:0000313" key="2">
    <source>
        <dbReference type="Proteomes" id="UP000014018"/>
    </source>
</evidence>
<dbReference type="RefSeq" id="WP_016110739.1">
    <property type="nucleotide sequence ID" value="NZ_KB976184.1"/>
</dbReference>
<reference evidence="1 2" key="1">
    <citation type="submission" date="2012-12" db="EMBL/GenBank/DDBJ databases">
        <title>The Genome Sequence of Bacillus cereus VD133.</title>
        <authorList>
            <consortium name="The Broad Institute Genome Sequencing Platform"/>
            <consortium name="The Broad Institute Genome Sequencing Center for Infectious Disease"/>
            <person name="Feldgarden M."/>
            <person name="Van der Auwera G.A."/>
            <person name="Mahillon J."/>
            <person name="Duprez V."/>
            <person name="Timmery S."/>
            <person name="Mattelet C."/>
            <person name="Dierick K."/>
            <person name="Sun M."/>
            <person name="Yu Z."/>
            <person name="Zhu L."/>
            <person name="Hu X."/>
            <person name="Shank E.B."/>
            <person name="Swiecicka I."/>
            <person name="Hansen B.M."/>
            <person name="Andrup L."/>
            <person name="Walker B."/>
            <person name="Young S.K."/>
            <person name="Zeng Q."/>
            <person name="Gargeya S."/>
            <person name="Fitzgerald M."/>
            <person name="Haas B."/>
            <person name="Abouelleil A."/>
            <person name="Alvarado L."/>
            <person name="Arachchi H.M."/>
            <person name="Berlin A.M."/>
            <person name="Chapman S.B."/>
            <person name="Dewar J."/>
            <person name="Goldberg J."/>
            <person name="Griggs A."/>
            <person name="Gujja S."/>
            <person name="Hansen M."/>
            <person name="Howarth C."/>
            <person name="Imamovic A."/>
            <person name="Larimer J."/>
            <person name="McCowan C."/>
            <person name="Murphy C."/>
            <person name="Neiman D."/>
            <person name="Pearson M."/>
            <person name="Priest M."/>
            <person name="Roberts A."/>
            <person name="Saif S."/>
            <person name="Shea T."/>
            <person name="Sisk P."/>
            <person name="Sykes S."/>
            <person name="Wortman J."/>
            <person name="Nusbaum C."/>
            <person name="Birren B."/>
        </authorList>
    </citation>
    <scope>NUCLEOTIDE SEQUENCE [LARGE SCALE GENOMIC DNA]</scope>
    <source>
        <strain evidence="1 2">VD133</strain>
    </source>
</reference>
<evidence type="ECO:0000313" key="1">
    <source>
        <dbReference type="EMBL" id="EOO33948.1"/>
    </source>
</evidence>
<proteinExistence type="predicted"/>
<name>A0A9W5PS23_BACCE</name>
<accession>A0A9W5PS23</accession>